<proteinExistence type="predicted"/>
<dbReference type="AlphaFoldDB" id="A0A644VCS1"/>
<sequence length="158" mass="17812">MKYGLMRKLLNLTGSILFILIISGCEDDYVSSIPIRPVYMSINLTIAPYSTLRYASNQYFVFDKPRHNEISDRIGYGGILLYAGFDENYYAFDLACPYEADYSVRIKPNDVGQAVCESCGSVYDISYGIGNPVEGPGKEALKRYKTSLQGDYIYITQK</sequence>
<feature type="domain" description="Rieske" evidence="5">
    <location>
        <begin position="58"/>
        <end position="155"/>
    </location>
</feature>
<name>A0A644VCS1_9ZZZZ</name>
<dbReference type="PROSITE" id="PS51296">
    <property type="entry name" value="RIESKE"/>
    <property type="match status" value="1"/>
</dbReference>
<dbReference type="GO" id="GO:0046872">
    <property type="term" value="F:metal ion binding"/>
    <property type="evidence" value="ECO:0007669"/>
    <property type="project" value="UniProtKB-KW"/>
</dbReference>
<comment type="caution">
    <text evidence="6">The sequence shown here is derived from an EMBL/GenBank/DDBJ whole genome shotgun (WGS) entry which is preliminary data.</text>
</comment>
<keyword evidence="3" id="KW-0408">Iron</keyword>
<organism evidence="6">
    <name type="scientific">bioreactor metagenome</name>
    <dbReference type="NCBI Taxonomy" id="1076179"/>
    <lineage>
        <taxon>unclassified sequences</taxon>
        <taxon>metagenomes</taxon>
        <taxon>ecological metagenomes</taxon>
    </lineage>
</organism>
<evidence type="ECO:0000313" key="6">
    <source>
        <dbReference type="EMBL" id="MPL88925.1"/>
    </source>
</evidence>
<evidence type="ECO:0000256" key="1">
    <source>
        <dbReference type="ARBA" id="ARBA00022714"/>
    </source>
</evidence>
<gene>
    <name evidence="6" type="ORF">SDC9_34954</name>
</gene>
<dbReference type="InterPro" id="IPR017941">
    <property type="entry name" value="Rieske_2Fe-2S"/>
</dbReference>
<keyword evidence="2" id="KW-0479">Metal-binding</keyword>
<dbReference type="InterPro" id="IPR036922">
    <property type="entry name" value="Rieske_2Fe-2S_sf"/>
</dbReference>
<keyword evidence="1" id="KW-0001">2Fe-2S</keyword>
<dbReference type="GO" id="GO:0051537">
    <property type="term" value="F:2 iron, 2 sulfur cluster binding"/>
    <property type="evidence" value="ECO:0007669"/>
    <property type="project" value="UniProtKB-KW"/>
</dbReference>
<accession>A0A644VCS1</accession>
<evidence type="ECO:0000256" key="3">
    <source>
        <dbReference type="ARBA" id="ARBA00023004"/>
    </source>
</evidence>
<evidence type="ECO:0000256" key="2">
    <source>
        <dbReference type="ARBA" id="ARBA00022723"/>
    </source>
</evidence>
<reference evidence="6" key="1">
    <citation type="submission" date="2019-08" db="EMBL/GenBank/DDBJ databases">
        <authorList>
            <person name="Kucharzyk K."/>
            <person name="Murdoch R.W."/>
            <person name="Higgins S."/>
            <person name="Loffler F."/>
        </authorList>
    </citation>
    <scope>NUCLEOTIDE SEQUENCE</scope>
</reference>
<protein>
    <recommendedName>
        <fullName evidence="5">Rieske domain-containing protein</fullName>
    </recommendedName>
</protein>
<evidence type="ECO:0000259" key="5">
    <source>
        <dbReference type="PROSITE" id="PS51296"/>
    </source>
</evidence>
<dbReference type="PROSITE" id="PS51257">
    <property type="entry name" value="PROKAR_LIPOPROTEIN"/>
    <property type="match status" value="1"/>
</dbReference>
<evidence type="ECO:0000256" key="4">
    <source>
        <dbReference type="ARBA" id="ARBA00023014"/>
    </source>
</evidence>
<dbReference type="EMBL" id="VSSQ01000268">
    <property type="protein sequence ID" value="MPL88925.1"/>
    <property type="molecule type" value="Genomic_DNA"/>
</dbReference>
<dbReference type="Gene3D" id="2.102.10.10">
    <property type="entry name" value="Rieske [2Fe-2S] iron-sulphur domain"/>
    <property type="match status" value="1"/>
</dbReference>
<keyword evidence="4" id="KW-0411">Iron-sulfur</keyword>